<name>K1WND7_MARBU</name>
<dbReference type="OMA" id="EITQVAH"/>
<dbReference type="HOGENOM" id="CLU_028866_0_0_1"/>
<dbReference type="OrthoDB" id="64915at2759"/>
<proteinExistence type="predicted"/>
<dbReference type="InterPro" id="IPR000683">
    <property type="entry name" value="Gfo/Idh/MocA-like_OxRdtase_N"/>
</dbReference>
<dbReference type="GO" id="GO:0000166">
    <property type="term" value="F:nucleotide binding"/>
    <property type="evidence" value="ECO:0007669"/>
    <property type="project" value="InterPro"/>
</dbReference>
<dbReference type="GO" id="GO:0006740">
    <property type="term" value="P:NADPH regeneration"/>
    <property type="evidence" value="ECO:0007669"/>
    <property type="project" value="TreeGrafter"/>
</dbReference>
<sequence length="375" mass="41793">MNSSSTKVRVGLIGCGEVAQVVHIPTLSFLSDHFRITYLCDVSTGALEHCQGKILGRMPPKTTKNASELCSSEDVDVVFVLSSDEYHSEQAILALQHDKCVFVEKPLALNLRDMDRIRAAEGSSRGRLMVGYMRRYAPAFEAAVQEIGGIEKILYARVRDIIGPNSVFVGQSGTFPKSFDDYEERDVLDRKERATRLVHQALEVECSVPVDDSSTMMWRVLSGLGTHDISAMREALGMPQSVLGVYSGVPFWSVIFQYPGFAVSYESGLHSVPHFDAHIEVYGKDKIVRIQYDTPYVKGLPITLRVLKSVNGSLKETTVRQTYEDAYTIELKKVYEWVKLGKPVKTTIEDARLDTEILQMIMRADRGGNATPDAS</sequence>
<dbReference type="EMBL" id="JH921445">
    <property type="protein sequence ID" value="EKD14456.1"/>
    <property type="molecule type" value="Genomic_DNA"/>
</dbReference>
<keyword evidence="3" id="KW-1185">Reference proteome</keyword>
<reference evidence="2 3" key="1">
    <citation type="journal article" date="2012" name="BMC Genomics">
        <title>Sequencing the genome of Marssonina brunnea reveals fungus-poplar co-evolution.</title>
        <authorList>
            <person name="Zhu S."/>
            <person name="Cao Y.-Z."/>
            <person name="Jiang C."/>
            <person name="Tan B.-Y."/>
            <person name="Wang Z."/>
            <person name="Feng S."/>
            <person name="Zhang L."/>
            <person name="Su X.-H."/>
            <person name="Brejova B."/>
            <person name="Vinar T."/>
            <person name="Xu M."/>
            <person name="Wang M.-X."/>
            <person name="Zhang S.-G."/>
            <person name="Huang M.-R."/>
            <person name="Wu R."/>
            <person name="Zhou Y."/>
        </authorList>
    </citation>
    <scope>NUCLEOTIDE SEQUENCE [LARGE SCALE GENOMIC DNA]</scope>
    <source>
        <strain evidence="2 3">MB_m1</strain>
    </source>
</reference>
<dbReference type="InterPro" id="IPR036291">
    <property type="entry name" value="NAD(P)-bd_dom_sf"/>
</dbReference>
<evidence type="ECO:0000313" key="2">
    <source>
        <dbReference type="EMBL" id="EKD14456.1"/>
    </source>
</evidence>
<protein>
    <recommendedName>
        <fullName evidence="1">Gfo/Idh/MocA-like oxidoreductase N-terminal domain-containing protein</fullName>
    </recommendedName>
</protein>
<dbReference type="PANTHER" id="PTHR42840">
    <property type="entry name" value="NAD(P)-BINDING ROSSMANN-FOLD SUPERFAMILY PROTEIN-RELATED"/>
    <property type="match status" value="1"/>
</dbReference>
<dbReference type="GeneID" id="18763112"/>
<organism evidence="2 3">
    <name type="scientific">Marssonina brunnea f. sp. multigermtubi (strain MB_m1)</name>
    <name type="common">Marssonina leaf spot fungus</name>
    <dbReference type="NCBI Taxonomy" id="1072389"/>
    <lineage>
        <taxon>Eukaryota</taxon>
        <taxon>Fungi</taxon>
        <taxon>Dikarya</taxon>
        <taxon>Ascomycota</taxon>
        <taxon>Pezizomycotina</taxon>
        <taxon>Leotiomycetes</taxon>
        <taxon>Helotiales</taxon>
        <taxon>Drepanopezizaceae</taxon>
        <taxon>Drepanopeziza</taxon>
    </lineage>
</organism>
<gene>
    <name evidence="2" type="ORF">MBM_07177</name>
</gene>
<dbReference type="GO" id="GO:0005737">
    <property type="term" value="C:cytoplasm"/>
    <property type="evidence" value="ECO:0007669"/>
    <property type="project" value="TreeGrafter"/>
</dbReference>
<dbReference type="PANTHER" id="PTHR42840:SF7">
    <property type="entry name" value="BINDING ROSSMANN FOLD OXIDOREDUCTASE, PUTATIVE (AFU_ORTHOLOGUE AFUA_4G10190)-RELATED"/>
    <property type="match status" value="1"/>
</dbReference>
<dbReference type="KEGG" id="mbe:MBM_07177"/>
<feature type="domain" description="Gfo/Idh/MocA-like oxidoreductase N-terminal" evidence="1">
    <location>
        <begin position="8"/>
        <end position="132"/>
    </location>
</feature>
<accession>K1WND7</accession>
<dbReference type="STRING" id="1072389.K1WND7"/>
<dbReference type="GO" id="GO:0016491">
    <property type="term" value="F:oxidoreductase activity"/>
    <property type="evidence" value="ECO:0007669"/>
    <property type="project" value="TreeGrafter"/>
</dbReference>
<dbReference type="AlphaFoldDB" id="K1WND7"/>
<dbReference type="InParanoid" id="K1WND7"/>
<evidence type="ECO:0000313" key="3">
    <source>
        <dbReference type="Proteomes" id="UP000006753"/>
    </source>
</evidence>
<evidence type="ECO:0000259" key="1">
    <source>
        <dbReference type="Pfam" id="PF01408"/>
    </source>
</evidence>
<dbReference type="RefSeq" id="XP_007295066.1">
    <property type="nucleotide sequence ID" value="XM_007295004.1"/>
</dbReference>
<dbReference type="SUPFAM" id="SSF51735">
    <property type="entry name" value="NAD(P)-binding Rossmann-fold domains"/>
    <property type="match status" value="1"/>
</dbReference>
<dbReference type="Gene3D" id="3.40.50.720">
    <property type="entry name" value="NAD(P)-binding Rossmann-like Domain"/>
    <property type="match status" value="1"/>
</dbReference>
<dbReference type="Gene3D" id="3.30.360.10">
    <property type="entry name" value="Dihydrodipicolinate Reductase, domain 2"/>
    <property type="match status" value="1"/>
</dbReference>
<dbReference type="eggNOG" id="KOG2741">
    <property type="taxonomic scope" value="Eukaryota"/>
</dbReference>
<dbReference type="Proteomes" id="UP000006753">
    <property type="component" value="Unassembled WGS sequence"/>
</dbReference>
<dbReference type="Pfam" id="PF01408">
    <property type="entry name" value="GFO_IDH_MocA"/>
    <property type="match status" value="1"/>
</dbReference>